<gene>
    <name evidence="4" type="ORF">EJ065_0523</name>
</gene>
<feature type="compositionally biased region" description="Polar residues" evidence="1">
    <location>
        <begin position="113"/>
        <end position="123"/>
    </location>
</feature>
<dbReference type="InterPro" id="IPR025419">
    <property type="entry name" value="DUF4142"/>
</dbReference>
<name>A0A410RJP4_CORCK</name>
<evidence type="ECO:0000259" key="3">
    <source>
        <dbReference type="Pfam" id="PF13628"/>
    </source>
</evidence>
<proteinExistence type="predicted"/>
<feature type="domain" description="DUF4142" evidence="3">
    <location>
        <begin position="53"/>
        <end position="139"/>
    </location>
</feature>
<evidence type="ECO:0000256" key="2">
    <source>
        <dbReference type="SAM" id="SignalP"/>
    </source>
</evidence>
<dbReference type="Proteomes" id="UP000288758">
    <property type="component" value="Chromosome"/>
</dbReference>
<dbReference type="EMBL" id="CP034669">
    <property type="protein sequence ID" value="QAT82130.1"/>
    <property type="molecule type" value="Genomic_DNA"/>
</dbReference>
<feature type="compositionally biased region" description="Basic and acidic residues" evidence="1">
    <location>
        <begin position="135"/>
        <end position="151"/>
    </location>
</feature>
<dbReference type="Gene3D" id="1.20.1260.10">
    <property type="match status" value="1"/>
</dbReference>
<feature type="chain" id="PRO_5019206428" description="DUF4142 domain-containing protein" evidence="2">
    <location>
        <begin position="27"/>
        <end position="228"/>
    </location>
</feature>
<keyword evidence="2" id="KW-0732">Signal</keyword>
<sequence length="228" mass="25328">MSKTNWKARAVTAAVVTGLMGFSAHAQEDMSEQQKQEMKQGKAVGEAAAKRVQYVGKLAVFNNRQIKLARLAEQQAADPQVKEFATKLREDHENSQSQLRNWAEQKKMQISALSDSDVTSEDQMGTGGSGVQEGYQEKMKGSGEKLGKAIDESNEEINKLQAKQGPEFDKAFLSRIAEDQKKGKDVLKEGRKEYKNDAGFLALLSDTERVVSGNETQAKELEKQMKKK</sequence>
<dbReference type="Pfam" id="PF13628">
    <property type="entry name" value="DUF4142"/>
    <property type="match status" value="1"/>
</dbReference>
<dbReference type="PANTHER" id="PTHR38593">
    <property type="entry name" value="BLR2558 PROTEIN"/>
    <property type="match status" value="1"/>
</dbReference>
<evidence type="ECO:0000313" key="4">
    <source>
        <dbReference type="EMBL" id="QAT82130.1"/>
    </source>
</evidence>
<evidence type="ECO:0000256" key="1">
    <source>
        <dbReference type="SAM" id="MobiDB-lite"/>
    </source>
</evidence>
<evidence type="ECO:0000313" key="5">
    <source>
        <dbReference type="Proteomes" id="UP000288758"/>
    </source>
</evidence>
<dbReference type="RefSeq" id="WP_128794513.1">
    <property type="nucleotide sequence ID" value="NZ_CP034669.1"/>
</dbReference>
<reference evidence="4 5" key="1">
    <citation type="submission" date="2018-12" db="EMBL/GenBank/DDBJ databases">
        <title>Complete Genome Sequence of the Corallopyronin A producing Myxobacterium Corallococcus coralloides B035.</title>
        <authorList>
            <person name="Bouhired S.M."/>
            <person name="Rupp O."/>
            <person name="Blom J."/>
            <person name="Schaeberle T.F."/>
            <person name="Kehraus S."/>
            <person name="Schiefer A."/>
            <person name="Pfarr K."/>
            <person name="Goesmann A."/>
            <person name="Hoerauf A."/>
            <person name="Koenig G.M."/>
        </authorList>
    </citation>
    <scope>NUCLEOTIDE SEQUENCE [LARGE SCALE GENOMIC DNA]</scope>
    <source>
        <strain evidence="4 5">B035</strain>
    </source>
</reference>
<organism evidence="4 5">
    <name type="scientific">Corallococcus coralloides</name>
    <name type="common">Myxococcus coralloides</name>
    <dbReference type="NCBI Taxonomy" id="184914"/>
    <lineage>
        <taxon>Bacteria</taxon>
        <taxon>Pseudomonadati</taxon>
        <taxon>Myxococcota</taxon>
        <taxon>Myxococcia</taxon>
        <taxon>Myxococcales</taxon>
        <taxon>Cystobacterineae</taxon>
        <taxon>Myxococcaceae</taxon>
        <taxon>Corallococcus</taxon>
    </lineage>
</organism>
<dbReference type="InterPro" id="IPR012347">
    <property type="entry name" value="Ferritin-like"/>
</dbReference>
<dbReference type="AlphaFoldDB" id="A0A410RJP4"/>
<dbReference type="PANTHER" id="PTHR38593:SF1">
    <property type="entry name" value="BLR2558 PROTEIN"/>
    <property type="match status" value="1"/>
</dbReference>
<feature type="signal peptide" evidence="2">
    <location>
        <begin position="1"/>
        <end position="26"/>
    </location>
</feature>
<accession>A0A410RJP4</accession>
<feature type="region of interest" description="Disordered" evidence="1">
    <location>
        <begin position="113"/>
        <end position="156"/>
    </location>
</feature>
<protein>
    <recommendedName>
        <fullName evidence="3">DUF4142 domain-containing protein</fullName>
    </recommendedName>
</protein>